<comment type="caution">
    <text evidence="3">The sequence shown here is derived from an EMBL/GenBank/DDBJ whole genome shotgun (WGS) entry which is preliminary data.</text>
</comment>
<protein>
    <submittedName>
        <fullName evidence="3">Ig-like domain-containing protein</fullName>
    </submittedName>
</protein>
<dbReference type="SUPFAM" id="SSF49373">
    <property type="entry name" value="Invasin/intimin cell-adhesion fragments"/>
    <property type="match status" value="3"/>
</dbReference>
<dbReference type="EMBL" id="DVIQ01000024">
    <property type="protein sequence ID" value="HIS30842.1"/>
    <property type="molecule type" value="Genomic_DNA"/>
</dbReference>
<evidence type="ECO:0000256" key="1">
    <source>
        <dbReference type="SAM" id="MobiDB-lite"/>
    </source>
</evidence>
<dbReference type="InterPro" id="IPR003343">
    <property type="entry name" value="Big_2"/>
</dbReference>
<name>A0A9D1JJC6_9FIRM</name>
<dbReference type="SMART" id="SM00635">
    <property type="entry name" value="BID_2"/>
    <property type="match status" value="3"/>
</dbReference>
<reference evidence="3" key="1">
    <citation type="submission" date="2020-10" db="EMBL/GenBank/DDBJ databases">
        <authorList>
            <person name="Gilroy R."/>
        </authorList>
    </citation>
    <scope>NUCLEOTIDE SEQUENCE</scope>
    <source>
        <strain evidence="3">CHK190-19873</strain>
    </source>
</reference>
<feature type="compositionally biased region" description="Low complexity" evidence="1">
    <location>
        <begin position="383"/>
        <end position="411"/>
    </location>
</feature>
<accession>A0A9D1JJC6</accession>
<organism evidence="3 4">
    <name type="scientific">Candidatus Limivivens intestinipullorum</name>
    <dbReference type="NCBI Taxonomy" id="2840858"/>
    <lineage>
        <taxon>Bacteria</taxon>
        <taxon>Bacillati</taxon>
        <taxon>Bacillota</taxon>
        <taxon>Clostridia</taxon>
        <taxon>Lachnospirales</taxon>
        <taxon>Lachnospiraceae</taxon>
        <taxon>Lachnospiraceae incertae sedis</taxon>
        <taxon>Candidatus Limivivens</taxon>
    </lineage>
</organism>
<feature type="region of interest" description="Disordered" evidence="1">
    <location>
        <begin position="364"/>
        <end position="420"/>
    </location>
</feature>
<dbReference type="Gene3D" id="2.60.40.1080">
    <property type="match status" value="3"/>
</dbReference>
<dbReference type="Proteomes" id="UP000823935">
    <property type="component" value="Unassembled WGS sequence"/>
</dbReference>
<feature type="domain" description="BIG2" evidence="2">
    <location>
        <begin position="128"/>
        <end position="204"/>
    </location>
</feature>
<feature type="domain" description="BIG2" evidence="2">
    <location>
        <begin position="287"/>
        <end position="360"/>
    </location>
</feature>
<dbReference type="Pfam" id="PF02368">
    <property type="entry name" value="Big_2"/>
    <property type="match status" value="1"/>
</dbReference>
<evidence type="ECO:0000259" key="2">
    <source>
        <dbReference type="SMART" id="SM00635"/>
    </source>
</evidence>
<gene>
    <name evidence="3" type="ORF">IAB44_04725</name>
</gene>
<dbReference type="AlphaFoldDB" id="A0A9D1JJC6"/>
<proteinExistence type="predicted"/>
<evidence type="ECO:0000313" key="4">
    <source>
        <dbReference type="Proteomes" id="UP000823935"/>
    </source>
</evidence>
<sequence length="650" mass="69579">MEKMKKRLMLLSTGLSIALGVAFLPCDVSPVDTGITAEAAAKAKLSASKKSVEVGDTAAITLKNVPKNKKVTVSVSKKGYVTASVGTSKTTGSNTKDVTINIKGRKTGTVRLAVRCNGKKYICTVTVKKSTVKLSDTSKSLTKGQSFTLALKNTSSTAKWSTKSSSIVKLTKVSKNKYKVTGKKAGTTYVYAKVNGKTYKCKVTVKNPSPKISKTKTTLKYGKASTITLSNAVKKVSWSSSNTSVVKVTSSGTNRYKAKLTPTGVGTATVTAKSNGKTYKCKVTVKASTSPKLSKSSLTLETGDSEKLTVKGYKYTLRSWASSNKKVATVTGSGQVKAVAPGTAMISVKADGVTLKCKVTVKKAPATTPSTEPDPDDWFTVIAPSTEPTTEPQTPSTEPTTEPSTEPSASAGDTPTTGSGAAELPYEFTLRWDKLQIKGGDKDRVVLFTDAPMSALSYKVENKGGEISVDSFSEVPAEESYLGGRYVSAHFIAMREGTSIVRLYYNNTEVASATITITSDYTDYYTYMSWKETWKAQNWTSSMDAREKLRVAGQWVLDNLDYNTYNASQYLFAQGIGGTCIASAGFIVDLAHDLGLEAVYLDKNNLSTIKDDHVLASAKIDGHWYSFEAGFNGTAGNRGYCVVGTLTTWD</sequence>
<feature type="domain" description="BIG2" evidence="2">
    <location>
        <begin position="206"/>
        <end position="284"/>
    </location>
</feature>
<reference evidence="3" key="2">
    <citation type="journal article" date="2021" name="PeerJ">
        <title>Extensive microbial diversity within the chicken gut microbiome revealed by metagenomics and culture.</title>
        <authorList>
            <person name="Gilroy R."/>
            <person name="Ravi A."/>
            <person name="Getino M."/>
            <person name="Pursley I."/>
            <person name="Horton D.L."/>
            <person name="Alikhan N.F."/>
            <person name="Baker D."/>
            <person name="Gharbi K."/>
            <person name="Hall N."/>
            <person name="Watson M."/>
            <person name="Adriaenssens E.M."/>
            <person name="Foster-Nyarko E."/>
            <person name="Jarju S."/>
            <person name="Secka A."/>
            <person name="Antonio M."/>
            <person name="Oren A."/>
            <person name="Chaudhuri R.R."/>
            <person name="La Ragione R."/>
            <person name="Hildebrand F."/>
            <person name="Pallen M.J."/>
        </authorList>
    </citation>
    <scope>NUCLEOTIDE SEQUENCE</scope>
    <source>
        <strain evidence="3">CHK190-19873</strain>
    </source>
</reference>
<evidence type="ECO:0000313" key="3">
    <source>
        <dbReference type="EMBL" id="HIS30842.1"/>
    </source>
</evidence>
<dbReference type="InterPro" id="IPR008964">
    <property type="entry name" value="Invasin/intimin_cell_adhesion"/>
</dbReference>